<organism evidence="2 3">
    <name type="scientific">Candidatus Allocopromorpha excrementigallinarum</name>
    <dbReference type="NCBI Taxonomy" id="2840742"/>
    <lineage>
        <taxon>Bacteria</taxon>
        <taxon>Bacillati</taxon>
        <taxon>Bacillota</taxon>
        <taxon>Clostridia</taxon>
        <taxon>Eubacteriales</taxon>
        <taxon>Eubacteriaceae</taxon>
        <taxon>Eubacteriaceae incertae sedis</taxon>
        <taxon>Candidatus Allocopromorpha</taxon>
    </lineage>
</organism>
<reference evidence="2" key="1">
    <citation type="submission" date="2020-10" db="EMBL/GenBank/DDBJ databases">
        <authorList>
            <person name="Gilroy R."/>
        </authorList>
    </citation>
    <scope>NUCLEOTIDE SEQUENCE</scope>
    <source>
        <strain evidence="2">ChiHcec3-6078</strain>
    </source>
</reference>
<dbReference type="Proteomes" id="UP000824090">
    <property type="component" value="Unassembled WGS sequence"/>
</dbReference>
<evidence type="ECO:0000313" key="3">
    <source>
        <dbReference type="Proteomes" id="UP000824090"/>
    </source>
</evidence>
<dbReference type="EMBL" id="DVMP01000121">
    <property type="protein sequence ID" value="HIU26126.1"/>
    <property type="molecule type" value="Genomic_DNA"/>
</dbReference>
<dbReference type="SUPFAM" id="SSF52266">
    <property type="entry name" value="SGNH hydrolase"/>
    <property type="match status" value="1"/>
</dbReference>
<dbReference type="AlphaFoldDB" id="A0A9D1I0V5"/>
<gene>
    <name evidence="2" type="ORF">IAC50_06520</name>
</gene>
<proteinExistence type="predicted"/>
<reference evidence="2" key="2">
    <citation type="journal article" date="2021" name="PeerJ">
        <title>Extensive microbial diversity within the chicken gut microbiome revealed by metagenomics and culture.</title>
        <authorList>
            <person name="Gilroy R."/>
            <person name="Ravi A."/>
            <person name="Getino M."/>
            <person name="Pursley I."/>
            <person name="Horton D.L."/>
            <person name="Alikhan N.F."/>
            <person name="Baker D."/>
            <person name="Gharbi K."/>
            <person name="Hall N."/>
            <person name="Watson M."/>
            <person name="Adriaenssens E.M."/>
            <person name="Foster-Nyarko E."/>
            <person name="Jarju S."/>
            <person name="Secka A."/>
            <person name="Antonio M."/>
            <person name="Oren A."/>
            <person name="Chaudhuri R.R."/>
            <person name="La Ragione R."/>
            <person name="Hildebrand F."/>
            <person name="Pallen M.J."/>
        </authorList>
    </citation>
    <scope>NUCLEOTIDE SEQUENCE</scope>
    <source>
        <strain evidence="2">ChiHcec3-6078</strain>
    </source>
</reference>
<evidence type="ECO:0000313" key="2">
    <source>
        <dbReference type="EMBL" id="HIU26126.1"/>
    </source>
</evidence>
<comment type="caution">
    <text evidence="2">The sequence shown here is derived from an EMBL/GenBank/DDBJ whole genome shotgun (WGS) entry which is preliminary data.</text>
</comment>
<accession>A0A9D1I0V5</accession>
<feature type="transmembrane region" description="Helical" evidence="1">
    <location>
        <begin position="14"/>
        <end position="36"/>
    </location>
</feature>
<keyword evidence="1" id="KW-1133">Transmembrane helix</keyword>
<evidence type="ECO:0000256" key="1">
    <source>
        <dbReference type="SAM" id="Phobius"/>
    </source>
</evidence>
<sequence length="358" mass="40743">MRKREGLRNNIKGFVRAAVFTVIFLWIFCLLANVFIPDGTGGEDGMESRISKAYRGEDTDSLSVVFVGNSDVYRAISPVDMYMSTGVTSAVAGQPGKKMVQAVEDVRDIFRYQKPDVIVLETDCMFRGKSPEKSAEQSSPAEKGAVEKASKIWKSFTDKGRKLLKEGDSAFIAALNYKAPLIRYHDNWKNLSLSSFTDVNRKYRFTNKGMVYSDAVKPYEGDPGYMKDPASEPEEMEASSVRSFERIRKMCRAEEVELVLLTVPSANTWTYARHNAVRALADRYGLAYYDYNVRYPDGFDWETCTTDRGNHLNYRGGAAVTADFGERLTEDIKVKRTELTEDQKKAWEEDYFKFHESR</sequence>
<keyword evidence="1" id="KW-0812">Transmembrane</keyword>
<name>A0A9D1I0V5_9FIRM</name>
<evidence type="ECO:0008006" key="4">
    <source>
        <dbReference type="Google" id="ProtNLM"/>
    </source>
</evidence>
<protein>
    <recommendedName>
        <fullName evidence="4">SGNH/GDSL hydrolase family protein</fullName>
    </recommendedName>
</protein>
<keyword evidence="1" id="KW-0472">Membrane</keyword>